<evidence type="ECO:0000256" key="5">
    <source>
        <dbReference type="ARBA" id="ARBA00023157"/>
    </source>
</evidence>
<keyword evidence="3 9" id="KW-0732">Signal</keyword>
<evidence type="ECO:0000259" key="10">
    <source>
        <dbReference type="PROSITE" id="PS51352"/>
    </source>
</evidence>
<evidence type="ECO:0000256" key="6">
    <source>
        <dbReference type="ARBA" id="ARBA00023284"/>
    </source>
</evidence>
<proteinExistence type="inferred from homology"/>
<dbReference type="Gene3D" id="3.40.30.10">
    <property type="entry name" value="Glutaredoxin"/>
    <property type="match status" value="1"/>
</dbReference>
<evidence type="ECO:0000256" key="2">
    <source>
        <dbReference type="ARBA" id="ARBA00005791"/>
    </source>
</evidence>
<dbReference type="InterPro" id="IPR001853">
    <property type="entry name" value="DSBA-like_thioredoxin_dom"/>
</dbReference>
<evidence type="ECO:0000256" key="3">
    <source>
        <dbReference type="ARBA" id="ARBA00022729"/>
    </source>
</evidence>
<dbReference type="Proteomes" id="UP000256763">
    <property type="component" value="Unassembled WGS sequence"/>
</dbReference>
<dbReference type="PROSITE" id="PS51352">
    <property type="entry name" value="THIOREDOXIN_2"/>
    <property type="match status" value="1"/>
</dbReference>
<comment type="similarity">
    <text evidence="2">Belongs to the thioredoxin family. DsbA subfamily.</text>
</comment>
<name>A0A3E0WXH8_9GAMM</name>
<dbReference type="SUPFAM" id="SSF52833">
    <property type="entry name" value="Thioredoxin-like"/>
    <property type="match status" value="1"/>
</dbReference>
<keyword evidence="6" id="KW-0676">Redox-active center</keyword>
<evidence type="ECO:0000256" key="8">
    <source>
        <dbReference type="PIRSR" id="PIRSR001488-1"/>
    </source>
</evidence>
<dbReference type="OrthoDB" id="9784896at2"/>
<sequence>MKRLILGLAIGVSMLFGATAVAEARFEAGRDYEVLPTPVETANDDSVEVREFFAYSCPHCFTFAGPMHDWAENQAPEEVEFIRTPVVFSDSWRPLAQAYHTAEALDMVEQTHIALFSAVHNERRRFRNANDLAPFFEDHGVDRETFFNTFNSFVVDMNVRRSEQVIRDFRITSTPSVAVAGKYIVNPSMVGSHERMLEVIDYLVRKEIAEGA</sequence>
<dbReference type="PANTHER" id="PTHR35891">
    <property type="entry name" value="THIOL:DISULFIDE INTERCHANGE PROTEIN DSBA"/>
    <property type="match status" value="1"/>
</dbReference>
<keyword evidence="4 7" id="KW-0574">Periplasm</keyword>
<dbReference type="InterPro" id="IPR013766">
    <property type="entry name" value="Thioredoxin_domain"/>
</dbReference>
<reference evidence="12" key="1">
    <citation type="submission" date="2017-05" db="EMBL/GenBank/DDBJ databases">
        <authorList>
            <person name="Sharma S."/>
            <person name="Sidhu C."/>
            <person name="Pinnaka A.K."/>
        </authorList>
    </citation>
    <scope>NUCLEOTIDE SEQUENCE [LARGE SCALE GENOMIC DNA]</scope>
    <source>
        <strain evidence="12">AK93</strain>
    </source>
</reference>
<evidence type="ECO:0000256" key="9">
    <source>
        <dbReference type="SAM" id="SignalP"/>
    </source>
</evidence>
<dbReference type="InterPro" id="IPR036249">
    <property type="entry name" value="Thioredoxin-like_sf"/>
</dbReference>
<accession>A0A3E0WXH8</accession>
<dbReference type="InterPro" id="IPR023205">
    <property type="entry name" value="DsbA/DsbL"/>
</dbReference>
<comment type="subcellular location">
    <subcellularLocation>
        <location evidence="1 7">Periplasm</location>
    </subcellularLocation>
</comment>
<feature type="signal peptide" evidence="9">
    <location>
        <begin position="1"/>
        <end position="24"/>
    </location>
</feature>
<evidence type="ECO:0000256" key="7">
    <source>
        <dbReference type="PIRNR" id="PIRNR001488"/>
    </source>
</evidence>
<evidence type="ECO:0000256" key="4">
    <source>
        <dbReference type="ARBA" id="ARBA00022764"/>
    </source>
</evidence>
<dbReference type="Pfam" id="PF01323">
    <property type="entry name" value="DSBA"/>
    <property type="match status" value="1"/>
</dbReference>
<organism evidence="11 12">
    <name type="scientific">Alkalilimnicola ehrlichii</name>
    <dbReference type="NCBI Taxonomy" id="351052"/>
    <lineage>
        <taxon>Bacteria</taxon>
        <taxon>Pseudomonadati</taxon>
        <taxon>Pseudomonadota</taxon>
        <taxon>Gammaproteobacteria</taxon>
        <taxon>Chromatiales</taxon>
        <taxon>Ectothiorhodospiraceae</taxon>
        <taxon>Alkalilimnicola</taxon>
    </lineage>
</organism>
<evidence type="ECO:0000256" key="1">
    <source>
        <dbReference type="ARBA" id="ARBA00004418"/>
    </source>
</evidence>
<dbReference type="InterPro" id="IPR050824">
    <property type="entry name" value="Thiol_disulfide_DsbA"/>
</dbReference>
<dbReference type="PANTHER" id="PTHR35891:SF2">
    <property type="entry name" value="THIOL:DISULFIDE INTERCHANGE PROTEIN DSBA"/>
    <property type="match status" value="1"/>
</dbReference>
<dbReference type="AlphaFoldDB" id="A0A3E0WXH8"/>
<dbReference type="PIRSF" id="PIRSF001488">
    <property type="entry name" value="Tdi_protein"/>
    <property type="match status" value="1"/>
</dbReference>
<comment type="caution">
    <text evidence="11">The sequence shown here is derived from an EMBL/GenBank/DDBJ whole genome shotgun (WGS) entry which is preliminary data.</text>
</comment>
<keyword evidence="5 7" id="KW-1015">Disulfide bond</keyword>
<feature type="domain" description="Thioredoxin" evidence="10">
    <location>
        <begin position="14"/>
        <end position="205"/>
    </location>
</feature>
<keyword evidence="12" id="KW-1185">Reference proteome</keyword>
<feature type="chain" id="PRO_5017539408" description="Thiol:disulfide interchange protein" evidence="9">
    <location>
        <begin position="25"/>
        <end position="212"/>
    </location>
</feature>
<protein>
    <recommendedName>
        <fullName evidence="7">Thiol:disulfide interchange protein</fullName>
    </recommendedName>
</protein>
<dbReference type="CDD" id="cd03019">
    <property type="entry name" value="DsbA_DsbA"/>
    <property type="match status" value="1"/>
</dbReference>
<dbReference type="EMBL" id="NFZW01000007">
    <property type="protein sequence ID" value="RFA37508.1"/>
    <property type="molecule type" value="Genomic_DNA"/>
</dbReference>
<dbReference type="GO" id="GO:0042597">
    <property type="term" value="C:periplasmic space"/>
    <property type="evidence" value="ECO:0007669"/>
    <property type="project" value="UniProtKB-SubCell"/>
</dbReference>
<evidence type="ECO:0000313" key="11">
    <source>
        <dbReference type="EMBL" id="RFA37508.1"/>
    </source>
</evidence>
<gene>
    <name evidence="11" type="ORF">CAL65_09565</name>
</gene>
<dbReference type="RefSeq" id="WP_116301842.1">
    <property type="nucleotide sequence ID" value="NZ_NFZV01000006.1"/>
</dbReference>
<feature type="disulfide bond" description="Redox-active" evidence="8">
    <location>
        <begin position="57"/>
        <end position="60"/>
    </location>
</feature>
<evidence type="ECO:0000313" key="12">
    <source>
        <dbReference type="Proteomes" id="UP000256763"/>
    </source>
</evidence>
<dbReference type="GO" id="GO:0016491">
    <property type="term" value="F:oxidoreductase activity"/>
    <property type="evidence" value="ECO:0007669"/>
    <property type="project" value="InterPro"/>
</dbReference>